<accession>A0A0C3RXV6</accession>
<name>A0A0C3RXV6_PHLG1</name>
<keyword evidence="2" id="KW-1185">Reference proteome</keyword>
<proteinExistence type="predicted"/>
<dbReference type="Proteomes" id="UP000053257">
    <property type="component" value="Unassembled WGS sequence"/>
</dbReference>
<sequence>MQGLLRTCHGLTMGKDGPRSEADTAATFLSLKVPDDAESDRVWHYAKRVRYWTVDDLRLFDYQIRSNEAFTGLASPFLFPYLQQLYVKEVTSRTISPTLLMPPSLQNVQLQWVYPEDLSILPFAQEDQAIQSWRTHLLIPYFDCGCSKWIGGLI</sequence>
<evidence type="ECO:0000313" key="1">
    <source>
        <dbReference type="EMBL" id="KIP06801.1"/>
    </source>
</evidence>
<protein>
    <submittedName>
        <fullName evidence="1">Uncharacterized protein</fullName>
    </submittedName>
</protein>
<dbReference type="EMBL" id="KN840510">
    <property type="protein sequence ID" value="KIP06801.1"/>
    <property type="molecule type" value="Genomic_DNA"/>
</dbReference>
<evidence type="ECO:0000313" key="2">
    <source>
        <dbReference type="Proteomes" id="UP000053257"/>
    </source>
</evidence>
<reference evidence="1 2" key="1">
    <citation type="journal article" date="2014" name="PLoS Genet.">
        <title>Analysis of the Phlebiopsis gigantea genome, transcriptome and secretome provides insight into its pioneer colonization strategies of wood.</title>
        <authorList>
            <person name="Hori C."/>
            <person name="Ishida T."/>
            <person name="Igarashi K."/>
            <person name="Samejima M."/>
            <person name="Suzuki H."/>
            <person name="Master E."/>
            <person name="Ferreira P."/>
            <person name="Ruiz-Duenas F.J."/>
            <person name="Held B."/>
            <person name="Canessa P."/>
            <person name="Larrondo L.F."/>
            <person name="Schmoll M."/>
            <person name="Druzhinina I.S."/>
            <person name="Kubicek C.P."/>
            <person name="Gaskell J.A."/>
            <person name="Kersten P."/>
            <person name="St John F."/>
            <person name="Glasner J."/>
            <person name="Sabat G."/>
            <person name="Splinter BonDurant S."/>
            <person name="Syed K."/>
            <person name="Yadav J."/>
            <person name="Mgbeahuruike A.C."/>
            <person name="Kovalchuk A."/>
            <person name="Asiegbu F.O."/>
            <person name="Lackner G."/>
            <person name="Hoffmeister D."/>
            <person name="Rencoret J."/>
            <person name="Gutierrez A."/>
            <person name="Sun H."/>
            <person name="Lindquist E."/>
            <person name="Barry K."/>
            <person name="Riley R."/>
            <person name="Grigoriev I.V."/>
            <person name="Henrissat B."/>
            <person name="Kues U."/>
            <person name="Berka R.M."/>
            <person name="Martinez A.T."/>
            <person name="Covert S.F."/>
            <person name="Blanchette R.A."/>
            <person name="Cullen D."/>
        </authorList>
    </citation>
    <scope>NUCLEOTIDE SEQUENCE [LARGE SCALE GENOMIC DNA]</scope>
    <source>
        <strain evidence="1 2">11061_1 CR5-6</strain>
    </source>
</reference>
<organism evidence="1 2">
    <name type="scientific">Phlebiopsis gigantea (strain 11061_1 CR5-6)</name>
    <name type="common">White-rot fungus</name>
    <name type="synonym">Peniophora gigantea</name>
    <dbReference type="NCBI Taxonomy" id="745531"/>
    <lineage>
        <taxon>Eukaryota</taxon>
        <taxon>Fungi</taxon>
        <taxon>Dikarya</taxon>
        <taxon>Basidiomycota</taxon>
        <taxon>Agaricomycotina</taxon>
        <taxon>Agaricomycetes</taxon>
        <taxon>Polyporales</taxon>
        <taxon>Phanerochaetaceae</taxon>
        <taxon>Phlebiopsis</taxon>
    </lineage>
</organism>
<gene>
    <name evidence="1" type="ORF">PHLGIDRAFT_445485</name>
</gene>
<dbReference type="HOGENOM" id="CLU_1704895_0_0_1"/>
<dbReference type="AlphaFoldDB" id="A0A0C3RXV6"/>